<evidence type="ECO:0000256" key="1">
    <source>
        <dbReference type="SAM" id="MobiDB-lite"/>
    </source>
</evidence>
<sequence length="202" mass="21687">MTGVSRNNEDVLNKLGSGQSFGSSYSGGPLYGSPSSMGNSIGGQNSGGLNAFGFQQWETPPNAQQVGTPSNAQQWGTPPNASQWGLSPNFQPSVGPLNFHPGHQQGNSTRMTPTNVQYRFSVGSQEENVRNTQQDTPDGAAIRASLNVHQTSSRGLDFTNYFEAGHISHTPTPGGLFNIWKTPQRTSTNVNEGHQSYSEDEE</sequence>
<feature type="compositionally biased region" description="Low complexity" evidence="1">
    <location>
        <begin position="16"/>
        <end position="38"/>
    </location>
</feature>
<name>A0ABD1BXM3_CARAN</name>
<evidence type="ECO:0000313" key="3">
    <source>
        <dbReference type="Proteomes" id="UP001558713"/>
    </source>
</evidence>
<dbReference type="AlphaFoldDB" id="A0ABD1BXM3"/>
<feature type="compositionally biased region" description="Polar residues" evidence="1">
    <location>
        <begin position="56"/>
        <end position="92"/>
    </location>
</feature>
<evidence type="ECO:0000313" key="2">
    <source>
        <dbReference type="EMBL" id="KAL1221776.1"/>
    </source>
</evidence>
<keyword evidence="3" id="KW-1185">Reference proteome</keyword>
<reference evidence="2 3" key="1">
    <citation type="submission" date="2024-04" db="EMBL/GenBank/DDBJ databases">
        <title>Genome assembly C_amara_ONT_v2.</title>
        <authorList>
            <person name="Yant L."/>
            <person name="Moore C."/>
            <person name="Slenker M."/>
        </authorList>
    </citation>
    <scope>NUCLEOTIDE SEQUENCE [LARGE SCALE GENOMIC DNA]</scope>
    <source>
        <tissue evidence="2">Leaf</tissue>
    </source>
</reference>
<gene>
    <name evidence="2" type="ORF">V5N11_036152</name>
</gene>
<organism evidence="2 3">
    <name type="scientific">Cardamine amara subsp. amara</name>
    <dbReference type="NCBI Taxonomy" id="228776"/>
    <lineage>
        <taxon>Eukaryota</taxon>
        <taxon>Viridiplantae</taxon>
        <taxon>Streptophyta</taxon>
        <taxon>Embryophyta</taxon>
        <taxon>Tracheophyta</taxon>
        <taxon>Spermatophyta</taxon>
        <taxon>Magnoliopsida</taxon>
        <taxon>eudicotyledons</taxon>
        <taxon>Gunneridae</taxon>
        <taxon>Pentapetalae</taxon>
        <taxon>rosids</taxon>
        <taxon>malvids</taxon>
        <taxon>Brassicales</taxon>
        <taxon>Brassicaceae</taxon>
        <taxon>Cardamineae</taxon>
        <taxon>Cardamine</taxon>
    </lineage>
</organism>
<proteinExistence type="predicted"/>
<dbReference type="Proteomes" id="UP001558713">
    <property type="component" value="Unassembled WGS sequence"/>
</dbReference>
<accession>A0ABD1BXM3</accession>
<feature type="region of interest" description="Disordered" evidence="1">
    <location>
        <begin position="1"/>
        <end position="111"/>
    </location>
</feature>
<dbReference type="EMBL" id="JBANAX010000117">
    <property type="protein sequence ID" value="KAL1221776.1"/>
    <property type="molecule type" value="Genomic_DNA"/>
</dbReference>
<comment type="caution">
    <text evidence="2">The sequence shown here is derived from an EMBL/GenBank/DDBJ whole genome shotgun (WGS) entry which is preliminary data.</text>
</comment>
<protein>
    <submittedName>
        <fullName evidence="2">Uncharacterized protein</fullName>
    </submittedName>
</protein>